<comment type="subcellular location">
    <subcellularLocation>
        <location evidence="1">Cytoplasm</location>
        <location evidence="1">Cytoskeleton</location>
        <location evidence="1">Spindle</location>
    </subcellularLocation>
</comment>
<dbReference type="GO" id="GO:0072686">
    <property type="term" value="C:mitotic spindle"/>
    <property type="evidence" value="ECO:0007669"/>
    <property type="project" value="TreeGrafter"/>
</dbReference>
<reference evidence="11" key="1">
    <citation type="submission" date="2017-07" db="EMBL/GenBank/DDBJ databases">
        <title>Taro Niue Genome Assembly and Annotation.</title>
        <authorList>
            <person name="Atibalentja N."/>
            <person name="Keating K."/>
            <person name="Fields C.J."/>
        </authorList>
    </citation>
    <scope>NUCLEOTIDE SEQUENCE</scope>
    <source>
        <strain evidence="11">Niue_2</strain>
        <tissue evidence="11">Leaf</tissue>
    </source>
</reference>
<comment type="caution">
    <text evidence="11">The sequence shown here is derived from an EMBL/GenBank/DDBJ whole genome shotgun (WGS) entry which is preliminary data.</text>
</comment>
<protein>
    <recommendedName>
        <fullName evidence="10">HAUS augmin-like complex subunit 3 N-terminal domain-containing protein</fullName>
    </recommendedName>
</protein>
<dbReference type="GO" id="GO:0031023">
    <property type="term" value="P:microtubule organizing center organization"/>
    <property type="evidence" value="ECO:0007669"/>
    <property type="project" value="TreeGrafter"/>
</dbReference>
<evidence type="ECO:0000313" key="11">
    <source>
        <dbReference type="EMBL" id="MQL96642.1"/>
    </source>
</evidence>
<feature type="domain" description="HAUS augmin-like complex subunit 3 N-terminal" evidence="10">
    <location>
        <begin position="162"/>
        <end position="242"/>
    </location>
</feature>
<keyword evidence="3" id="KW-0963">Cytoplasm</keyword>
<accession>A0A843VDJ0</accession>
<keyword evidence="4" id="KW-0132">Cell division</keyword>
<dbReference type="GO" id="GO:0070652">
    <property type="term" value="C:HAUS complex"/>
    <property type="evidence" value="ECO:0007669"/>
    <property type="project" value="InterPro"/>
</dbReference>
<name>A0A843VDJ0_COLES</name>
<dbReference type="AlphaFoldDB" id="A0A843VDJ0"/>
<evidence type="ECO:0000256" key="6">
    <source>
        <dbReference type="ARBA" id="ARBA00022776"/>
    </source>
</evidence>
<evidence type="ECO:0000313" key="12">
    <source>
        <dbReference type="Proteomes" id="UP000652761"/>
    </source>
</evidence>
<dbReference type="Pfam" id="PF14932">
    <property type="entry name" value="HAUS-augmin3"/>
    <property type="match status" value="1"/>
</dbReference>
<proteinExistence type="inferred from homology"/>
<dbReference type="InterPro" id="IPR032733">
    <property type="entry name" value="HAUS3_N"/>
</dbReference>
<sequence length="246" mass="27109">MTCCMASPFSYVVIVLRERRRGAEPGQSWKNAWATYSEQEADSFTAASVRPPPHELPLSASGTRCLRLSEVAAARSGGEQKGAIPFAVDEDSQSPELGRPCPAPSCSFPSPFEIFRRSRGEEGTGARRPAAEMSGTRLCCLLEELGFDGGHGQPLDPDSFEWPFQCEEARPVLEWICSTLRPSNVLSPAELSQYEQLLHEGKLLEGDDLDSAYDSISAFSSRRDDHDAVFGTEERLIDIRSVLCKY</sequence>
<evidence type="ECO:0000256" key="3">
    <source>
        <dbReference type="ARBA" id="ARBA00022490"/>
    </source>
</evidence>
<dbReference type="PANTHER" id="PTHR19378:SF0">
    <property type="entry name" value="HAUS AUGMIN-LIKE COMPLEX SUBUNIT 3"/>
    <property type="match status" value="1"/>
</dbReference>
<evidence type="ECO:0000256" key="2">
    <source>
        <dbReference type="ARBA" id="ARBA00009645"/>
    </source>
</evidence>
<evidence type="ECO:0000256" key="8">
    <source>
        <dbReference type="ARBA" id="ARBA00023212"/>
    </source>
</evidence>
<organism evidence="11 12">
    <name type="scientific">Colocasia esculenta</name>
    <name type="common">Wild taro</name>
    <name type="synonym">Arum esculentum</name>
    <dbReference type="NCBI Taxonomy" id="4460"/>
    <lineage>
        <taxon>Eukaryota</taxon>
        <taxon>Viridiplantae</taxon>
        <taxon>Streptophyta</taxon>
        <taxon>Embryophyta</taxon>
        <taxon>Tracheophyta</taxon>
        <taxon>Spermatophyta</taxon>
        <taxon>Magnoliopsida</taxon>
        <taxon>Liliopsida</taxon>
        <taxon>Araceae</taxon>
        <taxon>Aroideae</taxon>
        <taxon>Colocasieae</taxon>
        <taxon>Colocasia</taxon>
    </lineage>
</organism>
<dbReference type="EMBL" id="NMUH01001941">
    <property type="protein sequence ID" value="MQL96642.1"/>
    <property type="molecule type" value="Genomic_DNA"/>
</dbReference>
<evidence type="ECO:0000256" key="4">
    <source>
        <dbReference type="ARBA" id="ARBA00022618"/>
    </source>
</evidence>
<dbReference type="InterPro" id="IPR026206">
    <property type="entry name" value="HAUS3"/>
</dbReference>
<dbReference type="GO" id="GO:0005815">
    <property type="term" value="C:microtubule organizing center"/>
    <property type="evidence" value="ECO:0007669"/>
    <property type="project" value="TreeGrafter"/>
</dbReference>
<evidence type="ECO:0000256" key="1">
    <source>
        <dbReference type="ARBA" id="ARBA00004186"/>
    </source>
</evidence>
<comment type="similarity">
    <text evidence="2">Belongs to the HAUS3 family.</text>
</comment>
<dbReference type="PANTHER" id="PTHR19378">
    <property type="entry name" value="GOLGIN- RELATED"/>
    <property type="match status" value="1"/>
</dbReference>
<keyword evidence="9" id="KW-0131">Cell cycle</keyword>
<dbReference type="GO" id="GO:0051301">
    <property type="term" value="P:cell division"/>
    <property type="evidence" value="ECO:0007669"/>
    <property type="project" value="UniProtKB-KW"/>
</dbReference>
<keyword evidence="12" id="KW-1185">Reference proteome</keyword>
<keyword evidence="6" id="KW-0498">Mitosis</keyword>
<dbReference type="Proteomes" id="UP000652761">
    <property type="component" value="Unassembled WGS sequence"/>
</dbReference>
<dbReference type="OrthoDB" id="2159690at2759"/>
<gene>
    <name evidence="11" type="ORF">Taro_029324</name>
</gene>
<dbReference type="GO" id="GO:0005874">
    <property type="term" value="C:microtubule"/>
    <property type="evidence" value="ECO:0007669"/>
    <property type="project" value="UniProtKB-KW"/>
</dbReference>
<evidence type="ECO:0000256" key="5">
    <source>
        <dbReference type="ARBA" id="ARBA00022701"/>
    </source>
</evidence>
<keyword evidence="8" id="KW-0206">Cytoskeleton</keyword>
<evidence type="ECO:0000256" key="7">
    <source>
        <dbReference type="ARBA" id="ARBA00023054"/>
    </source>
</evidence>
<keyword evidence="7" id="KW-0175">Coiled coil</keyword>
<keyword evidence="5" id="KW-0493">Microtubule</keyword>
<evidence type="ECO:0000256" key="9">
    <source>
        <dbReference type="ARBA" id="ARBA00023306"/>
    </source>
</evidence>
<dbReference type="GO" id="GO:0051225">
    <property type="term" value="P:spindle assembly"/>
    <property type="evidence" value="ECO:0007669"/>
    <property type="project" value="InterPro"/>
</dbReference>
<evidence type="ECO:0000259" key="10">
    <source>
        <dbReference type="Pfam" id="PF14932"/>
    </source>
</evidence>